<dbReference type="EMBL" id="BAABDL010000007">
    <property type="protein sequence ID" value="GAA4057843.1"/>
    <property type="molecule type" value="Genomic_DNA"/>
</dbReference>
<evidence type="ECO:0000313" key="1">
    <source>
        <dbReference type="EMBL" id="GAA4057843.1"/>
    </source>
</evidence>
<proteinExistence type="predicted"/>
<sequence>METTTNKLKVYKNEVFEEKIEKDIELIARYVADTSPFDNLKITDEFDNLILSTIGFCLDYVYDVQFRNRLVNVLVPMQMSSE</sequence>
<protein>
    <recommendedName>
        <fullName evidence="3">Phage gp6-like head-tail connector protein</fullName>
    </recommendedName>
</protein>
<evidence type="ECO:0000313" key="2">
    <source>
        <dbReference type="Proteomes" id="UP001501734"/>
    </source>
</evidence>
<keyword evidence="2" id="KW-1185">Reference proteome</keyword>
<dbReference type="Proteomes" id="UP001501734">
    <property type="component" value="Unassembled WGS sequence"/>
</dbReference>
<dbReference type="RefSeq" id="WP_344909443.1">
    <property type="nucleotide sequence ID" value="NZ_BAABDL010000007.1"/>
</dbReference>
<comment type="caution">
    <text evidence="1">The sequence shown here is derived from an EMBL/GenBank/DDBJ whole genome shotgun (WGS) entry which is preliminary data.</text>
</comment>
<evidence type="ECO:0008006" key="3">
    <source>
        <dbReference type="Google" id="ProtNLM"/>
    </source>
</evidence>
<organism evidence="1 2">
    <name type="scientific">Amphibacillus indicireducens</name>
    <dbReference type="NCBI Taxonomy" id="1076330"/>
    <lineage>
        <taxon>Bacteria</taxon>
        <taxon>Bacillati</taxon>
        <taxon>Bacillota</taxon>
        <taxon>Bacilli</taxon>
        <taxon>Bacillales</taxon>
        <taxon>Bacillaceae</taxon>
        <taxon>Amphibacillus</taxon>
    </lineage>
</organism>
<name>A0ABP7V2Q4_9BACI</name>
<gene>
    <name evidence="1" type="ORF">GCM10022410_01490</name>
</gene>
<accession>A0ABP7V2Q4</accession>
<reference evidence="2" key="1">
    <citation type="journal article" date="2019" name="Int. J. Syst. Evol. Microbiol.">
        <title>The Global Catalogue of Microorganisms (GCM) 10K type strain sequencing project: providing services to taxonomists for standard genome sequencing and annotation.</title>
        <authorList>
            <consortium name="The Broad Institute Genomics Platform"/>
            <consortium name="The Broad Institute Genome Sequencing Center for Infectious Disease"/>
            <person name="Wu L."/>
            <person name="Ma J."/>
        </authorList>
    </citation>
    <scope>NUCLEOTIDE SEQUENCE [LARGE SCALE GENOMIC DNA]</scope>
    <source>
        <strain evidence="2">JCM 17250</strain>
    </source>
</reference>